<dbReference type="InterPro" id="IPR017972">
    <property type="entry name" value="Cyt_P450_CS"/>
</dbReference>
<evidence type="ECO:0000313" key="9">
    <source>
        <dbReference type="Proteomes" id="UP000002484"/>
    </source>
</evidence>
<proteinExistence type="inferred from homology"/>
<dbReference type="STRING" id="298654.FraEuI1c_5373"/>
<dbReference type="CDD" id="cd11078">
    <property type="entry name" value="CYP130-like"/>
    <property type="match status" value="1"/>
</dbReference>
<dbReference type="PROSITE" id="PS00086">
    <property type="entry name" value="CYTOCHROME_P450"/>
    <property type="match status" value="1"/>
</dbReference>
<dbReference type="GO" id="GO:0006707">
    <property type="term" value="P:cholesterol catabolic process"/>
    <property type="evidence" value="ECO:0007669"/>
    <property type="project" value="TreeGrafter"/>
</dbReference>
<dbReference type="FunFam" id="1.10.630.10:FF:000018">
    <property type="entry name" value="Cytochrome P450 monooxygenase"/>
    <property type="match status" value="1"/>
</dbReference>
<dbReference type="InterPro" id="IPR001128">
    <property type="entry name" value="Cyt_P450"/>
</dbReference>
<dbReference type="Pfam" id="PF00067">
    <property type="entry name" value="p450"/>
    <property type="match status" value="1"/>
</dbReference>
<dbReference type="KEGG" id="fri:FraEuI1c_5373"/>
<dbReference type="GO" id="GO:0020037">
    <property type="term" value="F:heme binding"/>
    <property type="evidence" value="ECO:0007669"/>
    <property type="project" value="InterPro"/>
</dbReference>
<dbReference type="SUPFAM" id="SSF48264">
    <property type="entry name" value="Cytochrome P450"/>
    <property type="match status" value="1"/>
</dbReference>
<dbReference type="GO" id="GO:0008395">
    <property type="term" value="F:steroid hydroxylase activity"/>
    <property type="evidence" value="ECO:0007669"/>
    <property type="project" value="TreeGrafter"/>
</dbReference>
<dbReference type="EMBL" id="CP002299">
    <property type="protein sequence ID" value="ADP83361.1"/>
    <property type="molecule type" value="Genomic_DNA"/>
</dbReference>
<keyword evidence="9" id="KW-1185">Reference proteome</keyword>
<name>E3J9J7_PSEI1</name>
<evidence type="ECO:0000256" key="1">
    <source>
        <dbReference type="ARBA" id="ARBA00010617"/>
    </source>
</evidence>
<dbReference type="RefSeq" id="WP_013426479.1">
    <property type="nucleotide sequence ID" value="NC_014666.1"/>
</dbReference>
<keyword evidence="2 7" id="KW-0349">Heme</keyword>
<dbReference type="FunCoup" id="E3J9J7">
    <property type="interactions" value="17"/>
</dbReference>
<dbReference type="InterPro" id="IPR002397">
    <property type="entry name" value="Cyt_P450_B"/>
</dbReference>
<evidence type="ECO:0000256" key="2">
    <source>
        <dbReference type="ARBA" id="ARBA00022617"/>
    </source>
</evidence>
<evidence type="ECO:0000256" key="5">
    <source>
        <dbReference type="ARBA" id="ARBA00023004"/>
    </source>
</evidence>
<evidence type="ECO:0000256" key="4">
    <source>
        <dbReference type="ARBA" id="ARBA00023002"/>
    </source>
</evidence>
<dbReference type="AlphaFoldDB" id="E3J9J7"/>
<gene>
    <name evidence="8" type="ordered locus">FraEuI1c_5373</name>
</gene>
<keyword evidence="5 7" id="KW-0408">Iron</keyword>
<sequence>MELGLASATADREIYYDPYDVVIDSDPYPVWKRMRDEAPLYYNDAHGFYALSRWDDVDEAIADHDTYISGQGSVLEIIKAGRGVPPGMVLGEDPPIHDLHRALISRVFTPRRMAALEPQVRQLVADTLDQFVGTDGFDFVVDLGAFIPMRVIGMMLGIPESDQAAIRDAGHERHHLEAGQAPKASDPEISMQAFAEYIDWRTNNPSDDLMTALLTVEFTDETGTRRRLSRTEVLIYTALLAGAGNETTRRLIGWTGQLLGDHPDQRRQVAADRDGLVARAVEETLRFEAPSPVQARVLSRDVELYGQTVPAGSALLLLNASANRDERHWPDADSFDLHRAPERHLSFGHGIHFCMGAGLARTEGRVVLDEMLKRWTDWEVDYDNAVLDHTSTTRGWMKLPIRLS</sequence>
<dbReference type="InterPro" id="IPR036396">
    <property type="entry name" value="Cyt_P450_sf"/>
</dbReference>
<evidence type="ECO:0000313" key="8">
    <source>
        <dbReference type="EMBL" id="ADP83361.1"/>
    </source>
</evidence>
<dbReference type="InParanoid" id="E3J9J7"/>
<evidence type="ECO:0000256" key="6">
    <source>
        <dbReference type="ARBA" id="ARBA00023033"/>
    </source>
</evidence>
<dbReference type="PANTHER" id="PTHR46696:SF4">
    <property type="entry name" value="BIOTIN BIOSYNTHESIS CYTOCHROME P450"/>
    <property type="match status" value="1"/>
</dbReference>
<dbReference type="HOGENOM" id="CLU_033716_0_2_11"/>
<evidence type="ECO:0000256" key="3">
    <source>
        <dbReference type="ARBA" id="ARBA00022723"/>
    </source>
</evidence>
<dbReference type="PRINTS" id="PR00359">
    <property type="entry name" value="BP450"/>
</dbReference>
<reference evidence="8 9" key="1">
    <citation type="submission" date="2010-10" db="EMBL/GenBank/DDBJ databases">
        <title>Complete sequence of Frankia sp. EuI1c.</title>
        <authorList>
            <consortium name="US DOE Joint Genome Institute"/>
            <person name="Lucas S."/>
            <person name="Copeland A."/>
            <person name="Lapidus A."/>
            <person name="Cheng J.-F."/>
            <person name="Bruce D."/>
            <person name="Goodwin L."/>
            <person name="Pitluck S."/>
            <person name="Chertkov O."/>
            <person name="Detter J.C."/>
            <person name="Han C."/>
            <person name="Tapia R."/>
            <person name="Land M."/>
            <person name="Hauser L."/>
            <person name="Jeffries C."/>
            <person name="Kyrpides N."/>
            <person name="Ivanova N."/>
            <person name="Mikhailova N."/>
            <person name="Beauchemin N."/>
            <person name="Sen A."/>
            <person name="Sur S.A."/>
            <person name="Gtari M."/>
            <person name="Wall L."/>
            <person name="Tisa L."/>
            <person name="Woyke T."/>
        </authorList>
    </citation>
    <scope>NUCLEOTIDE SEQUENCE [LARGE SCALE GENOMIC DNA]</scope>
    <source>
        <strain evidence="9">DSM 45817 / CECT 9037 / EuI1c</strain>
    </source>
</reference>
<dbReference type="Proteomes" id="UP000002484">
    <property type="component" value="Chromosome"/>
</dbReference>
<keyword evidence="3 7" id="KW-0479">Metal-binding</keyword>
<dbReference type="GO" id="GO:0005506">
    <property type="term" value="F:iron ion binding"/>
    <property type="evidence" value="ECO:0007669"/>
    <property type="project" value="InterPro"/>
</dbReference>
<dbReference type="GO" id="GO:0036199">
    <property type="term" value="F:cholest-4-en-3-one 26-monooxygenase activity"/>
    <property type="evidence" value="ECO:0007669"/>
    <property type="project" value="TreeGrafter"/>
</dbReference>
<comment type="similarity">
    <text evidence="1 7">Belongs to the cytochrome P450 family.</text>
</comment>
<dbReference type="PANTHER" id="PTHR46696">
    <property type="entry name" value="P450, PUTATIVE (EUROFUNG)-RELATED"/>
    <property type="match status" value="1"/>
</dbReference>
<organism evidence="8 9">
    <name type="scientific">Pseudofrankia inefficax (strain DSM 45817 / CECT 9037 / DDB 130130 / EuI1c)</name>
    <name type="common">Frankia inefficax</name>
    <dbReference type="NCBI Taxonomy" id="298654"/>
    <lineage>
        <taxon>Bacteria</taxon>
        <taxon>Bacillati</taxon>
        <taxon>Actinomycetota</taxon>
        <taxon>Actinomycetes</taxon>
        <taxon>Frankiales</taxon>
        <taxon>Frankiaceae</taxon>
        <taxon>Pseudofrankia</taxon>
    </lineage>
</organism>
<dbReference type="eggNOG" id="COG2124">
    <property type="taxonomic scope" value="Bacteria"/>
</dbReference>
<accession>E3J9J7</accession>
<protein>
    <submittedName>
        <fullName evidence="8">Cytochrome P450</fullName>
    </submittedName>
</protein>
<keyword evidence="6 7" id="KW-0503">Monooxygenase</keyword>
<keyword evidence="4 7" id="KW-0560">Oxidoreductase</keyword>
<dbReference type="Gene3D" id="1.10.630.10">
    <property type="entry name" value="Cytochrome P450"/>
    <property type="match status" value="1"/>
</dbReference>
<evidence type="ECO:0000256" key="7">
    <source>
        <dbReference type="RuleBase" id="RU000461"/>
    </source>
</evidence>